<feature type="domain" description="ABC transporter" evidence="5">
    <location>
        <begin position="8"/>
        <end position="233"/>
    </location>
</feature>
<dbReference type="SUPFAM" id="SSF52540">
    <property type="entry name" value="P-loop containing nucleoside triphosphate hydrolases"/>
    <property type="match status" value="1"/>
</dbReference>
<evidence type="ECO:0000256" key="4">
    <source>
        <dbReference type="ARBA" id="ARBA00022840"/>
    </source>
</evidence>
<accession>A0A2P2G0P1</accession>
<sequence length="255" mass="26977">MTPDTTALTIDRAHAHYGSREVLRGITAQVPSARLTAIAGANGAGKSSLLNLVAGVLPPSTGSVTRRDQGRVAYVTQQSEVSRSLPITVRATVTMGRWAHRGHWRRLSKMDRKIVGECLELLEITSIADRLIGTLSGGQRQRALVAQGLAQRAGLLLLDEPSAGLDLHARGLIDEALRAALAEGTTVLRVTHDLEVAGRADHCLLLQDGRLVGEGAPASVLTPARVAKAWGLPVIDGTARDVHGTPGAHLIRPVQ</sequence>
<evidence type="ECO:0000256" key="1">
    <source>
        <dbReference type="ARBA" id="ARBA00005417"/>
    </source>
</evidence>
<dbReference type="RefSeq" id="WP_091596794.1">
    <property type="nucleotide sequence ID" value="NZ_JFBM01000003.1"/>
</dbReference>
<dbReference type="GO" id="GO:0016887">
    <property type="term" value="F:ATP hydrolysis activity"/>
    <property type="evidence" value="ECO:0007669"/>
    <property type="project" value="InterPro"/>
</dbReference>
<organism evidence="6 7">
    <name type="scientific">Amycolatopsis lurida NRRL 2430</name>
    <dbReference type="NCBI Taxonomy" id="1460371"/>
    <lineage>
        <taxon>Bacteria</taxon>
        <taxon>Bacillati</taxon>
        <taxon>Actinomycetota</taxon>
        <taxon>Actinomycetes</taxon>
        <taxon>Pseudonocardiales</taxon>
        <taxon>Pseudonocardiaceae</taxon>
        <taxon>Amycolatopsis</taxon>
    </lineage>
</organism>
<keyword evidence="4" id="KW-0067">ATP-binding</keyword>
<dbReference type="PROSITE" id="PS00211">
    <property type="entry name" value="ABC_TRANSPORTER_1"/>
    <property type="match status" value="1"/>
</dbReference>
<gene>
    <name evidence="6" type="ORF">BB31_06050</name>
</gene>
<dbReference type="InterPro" id="IPR003439">
    <property type="entry name" value="ABC_transporter-like_ATP-bd"/>
</dbReference>
<keyword evidence="7" id="KW-1185">Reference proteome</keyword>
<dbReference type="PROSITE" id="PS50893">
    <property type="entry name" value="ABC_TRANSPORTER_2"/>
    <property type="match status" value="1"/>
</dbReference>
<dbReference type="NCBIfam" id="NF040873">
    <property type="entry name" value="AztA"/>
    <property type="match status" value="1"/>
</dbReference>
<dbReference type="InterPro" id="IPR047748">
    <property type="entry name" value="AztA-like"/>
</dbReference>
<keyword evidence="2" id="KW-0813">Transport</keyword>
<dbReference type="Pfam" id="PF00005">
    <property type="entry name" value="ABC_tran"/>
    <property type="match status" value="1"/>
</dbReference>
<dbReference type="EMBL" id="JFBM01000003">
    <property type="protein sequence ID" value="KFU82527.1"/>
    <property type="molecule type" value="Genomic_DNA"/>
</dbReference>
<dbReference type="AlphaFoldDB" id="A0A2P2G0P1"/>
<dbReference type="Proteomes" id="UP000256220">
    <property type="component" value="Unassembled WGS sequence"/>
</dbReference>
<dbReference type="InterPro" id="IPR027417">
    <property type="entry name" value="P-loop_NTPase"/>
</dbReference>
<evidence type="ECO:0000313" key="7">
    <source>
        <dbReference type="Proteomes" id="UP000256220"/>
    </source>
</evidence>
<evidence type="ECO:0000256" key="3">
    <source>
        <dbReference type="ARBA" id="ARBA00022741"/>
    </source>
</evidence>
<dbReference type="InterPro" id="IPR003593">
    <property type="entry name" value="AAA+_ATPase"/>
</dbReference>
<dbReference type="GO" id="GO:0005524">
    <property type="term" value="F:ATP binding"/>
    <property type="evidence" value="ECO:0007669"/>
    <property type="project" value="UniProtKB-KW"/>
</dbReference>
<dbReference type="InterPro" id="IPR017871">
    <property type="entry name" value="ABC_transporter-like_CS"/>
</dbReference>
<dbReference type="PANTHER" id="PTHR42734">
    <property type="entry name" value="METAL TRANSPORT SYSTEM ATP-BINDING PROTEIN TM_0124-RELATED"/>
    <property type="match status" value="1"/>
</dbReference>
<protein>
    <submittedName>
        <fullName evidence="6">ABC transporter</fullName>
    </submittedName>
</protein>
<evidence type="ECO:0000256" key="2">
    <source>
        <dbReference type="ARBA" id="ARBA00022448"/>
    </source>
</evidence>
<evidence type="ECO:0000259" key="5">
    <source>
        <dbReference type="PROSITE" id="PS50893"/>
    </source>
</evidence>
<evidence type="ECO:0000313" key="6">
    <source>
        <dbReference type="EMBL" id="KFU82527.1"/>
    </source>
</evidence>
<proteinExistence type="inferred from homology"/>
<comment type="caution">
    <text evidence="6">The sequence shown here is derived from an EMBL/GenBank/DDBJ whole genome shotgun (WGS) entry which is preliminary data.</text>
</comment>
<dbReference type="PANTHER" id="PTHR42734:SF5">
    <property type="entry name" value="IRON TRANSPORT SYSTEM ATP-BINDING PROTEIN HI_0361-RELATED"/>
    <property type="match status" value="1"/>
</dbReference>
<keyword evidence="3" id="KW-0547">Nucleotide-binding</keyword>
<dbReference type="Gene3D" id="3.40.50.300">
    <property type="entry name" value="P-loop containing nucleotide triphosphate hydrolases"/>
    <property type="match status" value="1"/>
</dbReference>
<dbReference type="InterPro" id="IPR050153">
    <property type="entry name" value="Metal_Ion_Import_ABC"/>
</dbReference>
<reference evidence="6 7" key="1">
    <citation type="journal article" date="2014" name="Genome Announc.">
        <title>Draft Genome Sequence of Amycolatopsis lurida NRRL 2430, Producer of the Glycopeptide Family Antibiotic Ristocetin.</title>
        <authorList>
            <person name="Kwun M.J."/>
            <person name="Hong H.J."/>
        </authorList>
    </citation>
    <scope>NUCLEOTIDE SEQUENCE [LARGE SCALE GENOMIC DNA]</scope>
    <source>
        <strain evidence="6 7">NRRL 2430</strain>
    </source>
</reference>
<dbReference type="SMART" id="SM00382">
    <property type="entry name" value="AAA"/>
    <property type="match status" value="1"/>
</dbReference>
<name>A0A2P2G0P1_AMYLU</name>
<comment type="similarity">
    <text evidence="1">Belongs to the ABC transporter superfamily.</text>
</comment>